<dbReference type="Proteomes" id="UP001159364">
    <property type="component" value="Linkage Group LG03"/>
</dbReference>
<dbReference type="AlphaFoldDB" id="A0AAV8TUZ8"/>
<sequence length="79" mass="8433">MNAQARKETTSVNAQGEVEKRVETIDYSSSAGKLEEVRNVEVIHQPHQPNSNTRGGVLANAAASVASSLQSAKEAISRK</sequence>
<keyword evidence="2" id="KW-1185">Reference proteome</keyword>
<accession>A0AAV8TUZ8</accession>
<dbReference type="EMBL" id="JAIWQS010000003">
    <property type="protein sequence ID" value="KAJ8770781.1"/>
    <property type="molecule type" value="Genomic_DNA"/>
</dbReference>
<organism evidence="1 2">
    <name type="scientific">Erythroxylum novogranatense</name>
    <dbReference type="NCBI Taxonomy" id="1862640"/>
    <lineage>
        <taxon>Eukaryota</taxon>
        <taxon>Viridiplantae</taxon>
        <taxon>Streptophyta</taxon>
        <taxon>Embryophyta</taxon>
        <taxon>Tracheophyta</taxon>
        <taxon>Spermatophyta</taxon>
        <taxon>Magnoliopsida</taxon>
        <taxon>eudicotyledons</taxon>
        <taxon>Gunneridae</taxon>
        <taxon>Pentapetalae</taxon>
        <taxon>rosids</taxon>
        <taxon>fabids</taxon>
        <taxon>Malpighiales</taxon>
        <taxon>Erythroxylaceae</taxon>
        <taxon>Erythroxylum</taxon>
    </lineage>
</organism>
<protein>
    <submittedName>
        <fullName evidence="1">Uncharacterized protein</fullName>
    </submittedName>
</protein>
<evidence type="ECO:0000313" key="1">
    <source>
        <dbReference type="EMBL" id="KAJ8770781.1"/>
    </source>
</evidence>
<name>A0AAV8TUZ8_9ROSI</name>
<evidence type="ECO:0000313" key="2">
    <source>
        <dbReference type="Proteomes" id="UP001159364"/>
    </source>
</evidence>
<proteinExistence type="predicted"/>
<gene>
    <name evidence="1" type="ORF">K2173_021428</name>
</gene>
<comment type="caution">
    <text evidence="1">The sequence shown here is derived from an EMBL/GenBank/DDBJ whole genome shotgun (WGS) entry which is preliminary data.</text>
</comment>
<reference evidence="1 2" key="1">
    <citation type="submission" date="2021-09" db="EMBL/GenBank/DDBJ databases">
        <title>Genomic insights and catalytic innovation underlie evolution of tropane alkaloids biosynthesis.</title>
        <authorList>
            <person name="Wang Y.-J."/>
            <person name="Tian T."/>
            <person name="Huang J.-P."/>
            <person name="Huang S.-X."/>
        </authorList>
    </citation>
    <scope>NUCLEOTIDE SEQUENCE [LARGE SCALE GENOMIC DNA]</scope>
    <source>
        <strain evidence="1">KIB-2018</strain>
        <tissue evidence="1">Leaf</tissue>
    </source>
</reference>